<reference evidence="12 13" key="1">
    <citation type="journal article" date="2017" name="Curr. Biol.">
        <title>Genome architecture and evolution of a unichromosomal asexual nematode.</title>
        <authorList>
            <person name="Fradin H."/>
            <person name="Zegar C."/>
            <person name="Gutwein M."/>
            <person name="Lucas J."/>
            <person name="Kovtun M."/>
            <person name="Corcoran D."/>
            <person name="Baugh L.R."/>
            <person name="Kiontke K."/>
            <person name="Gunsalus K."/>
            <person name="Fitch D.H."/>
            <person name="Piano F."/>
        </authorList>
    </citation>
    <scope>NUCLEOTIDE SEQUENCE [LARGE SCALE GENOMIC DNA]</scope>
    <source>
        <strain evidence="12">PF1309</strain>
    </source>
</reference>
<evidence type="ECO:0000313" key="12">
    <source>
        <dbReference type="EMBL" id="PAV89805.1"/>
    </source>
</evidence>
<dbReference type="EMBL" id="LIAE01006430">
    <property type="protein sequence ID" value="PAV89805.1"/>
    <property type="molecule type" value="Genomic_DNA"/>
</dbReference>
<feature type="region of interest" description="Disordered" evidence="9">
    <location>
        <begin position="538"/>
        <end position="585"/>
    </location>
</feature>
<accession>A0A2A2LUX9</accession>
<dbReference type="Pfam" id="PF06814">
    <property type="entry name" value="GOST_TM"/>
    <property type="match status" value="1"/>
</dbReference>
<protein>
    <recommendedName>
        <fullName evidence="11">GOST seven transmembrane domain-containing protein</fullName>
    </recommendedName>
</protein>
<feature type="transmembrane region" description="Helical" evidence="10">
    <location>
        <begin position="264"/>
        <end position="284"/>
    </location>
</feature>
<evidence type="ECO:0000256" key="5">
    <source>
        <dbReference type="ARBA" id="ARBA00022989"/>
    </source>
</evidence>
<comment type="caution">
    <text evidence="12">The sequence shown here is derived from an EMBL/GenBank/DDBJ whole genome shotgun (WGS) entry which is preliminary data.</text>
</comment>
<comment type="subcellular location">
    <subcellularLocation>
        <location evidence="1">Membrane</location>
        <topology evidence="1">Multi-pass membrane protein</topology>
    </subcellularLocation>
</comment>
<dbReference type="Pfam" id="PF10267">
    <property type="entry name" value="Tmemb_cc2"/>
    <property type="match status" value="1"/>
</dbReference>
<sequence>MRQDVADLLRVLLLSALVSASLSKIHRLVLRGDTRRNVILSSFGYAVEGTLDVAIQNFSVPDSIREKLDSSENAEKAGTIGFSLSRGISISAGVGNNPYICQLQQTDQGFDALFFFVDLPNKRLNIFRSGLGQKIRLCSSHQECSIGSSIRNASNSSPTAVIPDKSQQSNSFMDTIKRWFTGGSSLIPYEDFIPLSQNDNLYSANISVRFPAELTGKYYLIYHNCFKYKEHGYSDRIGVDASIFMLETNADSFLSAGDIPKPRVYLYLSMAFLVAAIIWSYKLCISPRSSRFRVHYVMTALVFLKATSLFFHGVNYYFVSKYGHQREIWAFVFYVTHLLKGALLFGSIILIGTGYTFFKNFLTERDRRVMLIVLPLQVLDNIALVILEEGELGSKDHQLFLELFIFIDILCCAFVFFPIIWSMQYLSQGAASDGKAAFNLQKLQLFRQFYVVTIFYIYFTRISKYLLQYSIPFDWDWVVVCLIEVSTLFYFYWAGSRFQPQPSNPYLRLEQDERDVDDDDDMALTRNGLLEVVVSRSDRVNNSSDSSDSDNEKEKIGRKRVSDAADRSSYRSSDDGTGSSPAVDELTRVNKKIEHYREKLKEINLERESQSFSSYYAYDRRSRNERRIAGDVENFLSMSRQAETHKGADNPQLARIRQTFEKKNKRHAHDTEGIQKKLAECEARLVQLRHQNANGGLLDSNQAKGPSVISSVSHGLWKTGANLKGRADAVMAAPIELAQKLRNTLGSSDDVNRDMGEHGNSTFYATSDAELDNALLQPPSVKSKASTLPPGSKLFAPQQDGDKNTNASALNDTSYHSVVNNSSSNDVSFELSELNTVKTAMGRLEERLDRLNKHVESELLYYSKALEEERFRSSVRFYLLFKGVVIIILQKLEALLNETIDLHQGEFQALKLEQSSMANRLDYQYNERFLIVDDRVGAIHNDLQRIENTLQEANQRYSLDEHRWGAAALSAVNILVRTFLFGIY</sequence>
<comment type="similarity">
    <text evidence="2">Belongs to the TEX28 family.</text>
</comment>
<feature type="transmembrane region" description="Helical" evidence="10">
    <location>
        <begin position="296"/>
        <end position="319"/>
    </location>
</feature>
<dbReference type="InterPro" id="IPR009637">
    <property type="entry name" value="GPR107/GPR108-like"/>
</dbReference>
<feature type="compositionally biased region" description="Basic and acidic residues" evidence="9">
    <location>
        <begin position="550"/>
        <end position="574"/>
    </location>
</feature>
<organism evidence="12 13">
    <name type="scientific">Diploscapter pachys</name>
    <dbReference type="NCBI Taxonomy" id="2018661"/>
    <lineage>
        <taxon>Eukaryota</taxon>
        <taxon>Metazoa</taxon>
        <taxon>Ecdysozoa</taxon>
        <taxon>Nematoda</taxon>
        <taxon>Chromadorea</taxon>
        <taxon>Rhabditida</taxon>
        <taxon>Rhabditina</taxon>
        <taxon>Rhabditomorpha</taxon>
        <taxon>Rhabditoidea</taxon>
        <taxon>Rhabditidae</taxon>
        <taxon>Diploscapter</taxon>
    </lineage>
</organism>
<dbReference type="PANTHER" id="PTHR21229">
    <property type="entry name" value="LUNG SEVEN TRANSMEMBRANE RECEPTOR"/>
    <property type="match status" value="1"/>
</dbReference>
<dbReference type="InterPro" id="IPR019394">
    <property type="entry name" value="TEX28/TMCC"/>
</dbReference>
<keyword evidence="13" id="KW-1185">Reference proteome</keyword>
<keyword evidence="3 10" id="KW-0812">Transmembrane</keyword>
<feature type="transmembrane region" description="Helical" evidence="10">
    <location>
        <begin position="369"/>
        <end position="387"/>
    </location>
</feature>
<evidence type="ECO:0000256" key="2">
    <source>
        <dbReference type="ARBA" id="ARBA00008108"/>
    </source>
</evidence>
<evidence type="ECO:0000256" key="7">
    <source>
        <dbReference type="ARBA" id="ARBA00023136"/>
    </source>
</evidence>
<evidence type="ECO:0000259" key="11">
    <source>
        <dbReference type="Pfam" id="PF06814"/>
    </source>
</evidence>
<feature type="region of interest" description="Disordered" evidence="9">
    <location>
        <begin position="780"/>
        <end position="809"/>
    </location>
</feature>
<keyword evidence="7 10" id="KW-0472">Membrane</keyword>
<evidence type="ECO:0000256" key="1">
    <source>
        <dbReference type="ARBA" id="ARBA00004141"/>
    </source>
</evidence>
<evidence type="ECO:0000256" key="10">
    <source>
        <dbReference type="SAM" id="Phobius"/>
    </source>
</evidence>
<feature type="coiled-coil region" evidence="8">
    <location>
        <begin position="936"/>
        <end position="963"/>
    </location>
</feature>
<feature type="transmembrane region" description="Helical" evidence="10">
    <location>
        <begin position="331"/>
        <end position="357"/>
    </location>
</feature>
<name>A0A2A2LUX9_9BILA</name>
<proteinExistence type="inferred from homology"/>
<keyword evidence="6 8" id="KW-0175">Coiled coil</keyword>
<evidence type="ECO:0000256" key="3">
    <source>
        <dbReference type="ARBA" id="ARBA00022692"/>
    </source>
</evidence>
<dbReference type="GO" id="GO:0005794">
    <property type="term" value="C:Golgi apparatus"/>
    <property type="evidence" value="ECO:0007669"/>
    <property type="project" value="TreeGrafter"/>
</dbReference>
<evidence type="ECO:0000256" key="8">
    <source>
        <dbReference type="SAM" id="Coils"/>
    </source>
</evidence>
<dbReference type="PANTHER" id="PTHR21229:SF2">
    <property type="entry name" value="RE59932P"/>
    <property type="match status" value="1"/>
</dbReference>
<dbReference type="InterPro" id="IPR053937">
    <property type="entry name" value="GOST_TM"/>
</dbReference>
<dbReference type="Proteomes" id="UP000218231">
    <property type="component" value="Unassembled WGS sequence"/>
</dbReference>
<gene>
    <name evidence="12" type="ORF">WR25_21629</name>
</gene>
<evidence type="ECO:0000256" key="4">
    <source>
        <dbReference type="ARBA" id="ARBA00022729"/>
    </source>
</evidence>
<feature type="transmembrane region" description="Helical" evidence="10">
    <location>
        <begin position="445"/>
        <end position="463"/>
    </location>
</feature>
<evidence type="ECO:0000256" key="6">
    <source>
        <dbReference type="ARBA" id="ARBA00023054"/>
    </source>
</evidence>
<dbReference type="AlphaFoldDB" id="A0A2A2LUX9"/>
<feature type="transmembrane region" description="Helical" evidence="10">
    <location>
        <begin position="475"/>
        <end position="493"/>
    </location>
</feature>
<evidence type="ECO:0000313" key="13">
    <source>
        <dbReference type="Proteomes" id="UP000218231"/>
    </source>
</evidence>
<keyword evidence="4" id="KW-0732">Signal</keyword>
<feature type="transmembrane region" description="Helical" evidence="10">
    <location>
        <begin position="399"/>
        <end position="421"/>
    </location>
</feature>
<dbReference type="OrthoDB" id="29657at2759"/>
<keyword evidence="5 10" id="KW-1133">Transmembrane helix</keyword>
<feature type="domain" description="GOST seven transmembrane" evidence="11">
    <location>
        <begin position="260"/>
        <end position="502"/>
    </location>
</feature>
<dbReference type="GO" id="GO:0016020">
    <property type="term" value="C:membrane"/>
    <property type="evidence" value="ECO:0007669"/>
    <property type="project" value="UniProtKB-SubCell"/>
</dbReference>
<evidence type="ECO:0000256" key="9">
    <source>
        <dbReference type="SAM" id="MobiDB-lite"/>
    </source>
</evidence>